<sequence length="267" mass="31184">MTVRKRSTTFFPSFLTKETLFVVIFLMTMLVTHLQDLGLPKNSAVVFEIMLKKEEWTAREIIDKIGLHRHLVYEGLNDLERRGIVKRIVRNDVFHFRLVGAESLLSKAEEQYAAALEVSRMVRDRKPSEESLVTFFEGVEGVHAFTEFVLKQKKPLDVLGANARFRQFYPEIFDLWNEKRIHSGIPFRALIPVDVPASLLRDVPGLHFRRYDGRLFPSVAWIFGGHVAFIFWNTRQQTEIILIRHPMLAEQQRDFFNVLWKLAGTKK</sequence>
<protein>
    <recommendedName>
        <fullName evidence="1">Transcription regulator TrmB N-terminal domain-containing protein</fullName>
    </recommendedName>
</protein>
<accession>A0A0G0UEN6</accession>
<reference evidence="2 3" key="1">
    <citation type="journal article" date="2015" name="Nature">
        <title>rRNA introns, odd ribosomes, and small enigmatic genomes across a large radiation of phyla.</title>
        <authorList>
            <person name="Brown C.T."/>
            <person name="Hug L.A."/>
            <person name="Thomas B.C."/>
            <person name="Sharon I."/>
            <person name="Castelle C.J."/>
            <person name="Singh A."/>
            <person name="Wilkins M.J."/>
            <person name="Williams K.H."/>
            <person name="Banfield J.F."/>
        </authorList>
    </citation>
    <scope>NUCLEOTIDE SEQUENCE [LARGE SCALE GENOMIC DNA]</scope>
</reference>
<dbReference type="SUPFAM" id="SSF46785">
    <property type="entry name" value="Winged helix' DNA-binding domain"/>
    <property type="match status" value="1"/>
</dbReference>
<dbReference type="AlphaFoldDB" id="A0A0G0UEN6"/>
<evidence type="ECO:0000259" key="1">
    <source>
        <dbReference type="Pfam" id="PF01978"/>
    </source>
</evidence>
<feature type="domain" description="Transcription regulator TrmB N-terminal" evidence="1">
    <location>
        <begin position="34"/>
        <end position="91"/>
    </location>
</feature>
<dbReference type="InterPro" id="IPR036390">
    <property type="entry name" value="WH_DNA-bd_sf"/>
</dbReference>
<dbReference type="InterPro" id="IPR002831">
    <property type="entry name" value="Tscrpt_reg_TrmB_N"/>
</dbReference>
<proteinExistence type="predicted"/>
<comment type="caution">
    <text evidence="2">The sequence shown here is derived from an EMBL/GenBank/DDBJ whole genome shotgun (WGS) entry which is preliminary data.</text>
</comment>
<name>A0A0G0UEN6_9BACT</name>
<dbReference type="Gene3D" id="1.10.10.10">
    <property type="entry name" value="Winged helix-like DNA-binding domain superfamily/Winged helix DNA-binding domain"/>
    <property type="match status" value="1"/>
</dbReference>
<gene>
    <name evidence="2" type="ORF">UU35_C0027G0007</name>
</gene>
<organism evidence="2 3">
    <name type="scientific">Candidatus Uhrbacteria bacterium GW2011_GWC2_41_11</name>
    <dbReference type="NCBI Taxonomy" id="1618985"/>
    <lineage>
        <taxon>Bacteria</taxon>
        <taxon>Candidatus Uhriibacteriota</taxon>
    </lineage>
</organism>
<dbReference type="EMBL" id="LCAH01000027">
    <property type="protein sequence ID" value="KKR85851.1"/>
    <property type="molecule type" value="Genomic_DNA"/>
</dbReference>
<dbReference type="Proteomes" id="UP000034616">
    <property type="component" value="Unassembled WGS sequence"/>
</dbReference>
<evidence type="ECO:0000313" key="3">
    <source>
        <dbReference type="Proteomes" id="UP000034616"/>
    </source>
</evidence>
<dbReference type="Pfam" id="PF01978">
    <property type="entry name" value="TrmB"/>
    <property type="match status" value="1"/>
</dbReference>
<evidence type="ECO:0000313" key="2">
    <source>
        <dbReference type="EMBL" id="KKR85851.1"/>
    </source>
</evidence>
<dbReference type="InterPro" id="IPR036388">
    <property type="entry name" value="WH-like_DNA-bd_sf"/>
</dbReference>